<keyword evidence="1" id="KW-0812">Transmembrane</keyword>
<reference evidence="2 3" key="1">
    <citation type="submission" date="2019-07" db="EMBL/GenBank/DDBJ databases">
        <title>Cryptosporangium phraense sp. nov., isolated from plant litter.</title>
        <authorList>
            <person name="Suriyachadkun C."/>
        </authorList>
    </citation>
    <scope>NUCLEOTIDE SEQUENCE [LARGE SCALE GENOMIC DNA]</scope>
    <source>
        <strain evidence="2 3">A-T 5661</strain>
    </source>
</reference>
<protein>
    <submittedName>
        <fullName evidence="2">DUF2007 domain-containing protein</fullName>
    </submittedName>
</protein>
<name>A0A545ASQ8_9ACTN</name>
<comment type="caution">
    <text evidence="2">The sequence shown here is derived from an EMBL/GenBank/DDBJ whole genome shotgun (WGS) entry which is preliminary data.</text>
</comment>
<sequence>MALGWHTGAVTGVVAPIVALLVVAFLALLLRWTYGTQRVVGPRPDGKSTDYGLLHEVAVAPSRGEANALRAVLSDANIRSTTAEAGRGRVRVLVFAADVEQARALVGPGTY</sequence>
<evidence type="ECO:0000313" key="2">
    <source>
        <dbReference type="EMBL" id="TQS44369.1"/>
    </source>
</evidence>
<accession>A0A545ASQ8</accession>
<evidence type="ECO:0000313" key="3">
    <source>
        <dbReference type="Proteomes" id="UP000317982"/>
    </source>
</evidence>
<dbReference type="Proteomes" id="UP000317982">
    <property type="component" value="Unassembled WGS sequence"/>
</dbReference>
<keyword evidence="1" id="KW-1133">Transmembrane helix</keyword>
<dbReference type="AlphaFoldDB" id="A0A545ASQ8"/>
<dbReference type="EMBL" id="VIRS01000009">
    <property type="protein sequence ID" value="TQS44369.1"/>
    <property type="molecule type" value="Genomic_DNA"/>
</dbReference>
<dbReference type="OrthoDB" id="4561236at2"/>
<keyword evidence="1" id="KW-0472">Membrane</keyword>
<feature type="transmembrane region" description="Helical" evidence="1">
    <location>
        <begin position="6"/>
        <end position="30"/>
    </location>
</feature>
<gene>
    <name evidence="2" type="ORF">FL583_14450</name>
</gene>
<organism evidence="2 3">
    <name type="scientific">Cryptosporangium phraense</name>
    <dbReference type="NCBI Taxonomy" id="2593070"/>
    <lineage>
        <taxon>Bacteria</taxon>
        <taxon>Bacillati</taxon>
        <taxon>Actinomycetota</taxon>
        <taxon>Actinomycetes</taxon>
        <taxon>Cryptosporangiales</taxon>
        <taxon>Cryptosporangiaceae</taxon>
        <taxon>Cryptosporangium</taxon>
    </lineage>
</organism>
<proteinExistence type="predicted"/>
<dbReference type="InParanoid" id="A0A545ASQ8"/>
<keyword evidence="3" id="KW-1185">Reference proteome</keyword>
<evidence type="ECO:0000256" key="1">
    <source>
        <dbReference type="SAM" id="Phobius"/>
    </source>
</evidence>